<dbReference type="EMBL" id="DF844081">
    <property type="protein sequence ID" value="GAT47927.1"/>
    <property type="molecule type" value="Genomic_DNA"/>
</dbReference>
<organism evidence="2 3">
    <name type="scientific">Mycena chlorophos</name>
    <name type="common">Agaric fungus</name>
    <name type="synonym">Agaricus chlorophos</name>
    <dbReference type="NCBI Taxonomy" id="658473"/>
    <lineage>
        <taxon>Eukaryota</taxon>
        <taxon>Fungi</taxon>
        <taxon>Dikarya</taxon>
        <taxon>Basidiomycota</taxon>
        <taxon>Agaricomycotina</taxon>
        <taxon>Agaricomycetes</taxon>
        <taxon>Agaricomycetidae</taxon>
        <taxon>Agaricales</taxon>
        <taxon>Marasmiineae</taxon>
        <taxon>Mycenaceae</taxon>
        <taxon>Mycena</taxon>
    </lineage>
</organism>
<proteinExistence type="predicted"/>
<name>A0ABQ0L9U7_MYCCL</name>
<sequence>MLCPFPDEIGTIAEIRTGLRICVVGDPANELLRVLAIPSPELRACPDDRVAKAADRAISEHEGLLVFRSRHPGGSQGATIPPTQKQNRNISNGSALTKMGSKAANRWQFRASCPRIPLPRHVPVASFREPGTATLNDMDLTLGETRAVNNNEAPGQTSSQWRRYVRVDPAWGSGRSTCNVNPMPVSRVRILPAVVKIGYVDGVASRSCRTPSRRMPVRSGNPVTRLAVASCMR</sequence>
<evidence type="ECO:0000313" key="2">
    <source>
        <dbReference type="EMBL" id="GAT47927.1"/>
    </source>
</evidence>
<feature type="compositionally biased region" description="Polar residues" evidence="1">
    <location>
        <begin position="77"/>
        <end position="89"/>
    </location>
</feature>
<feature type="region of interest" description="Disordered" evidence="1">
    <location>
        <begin position="68"/>
        <end position="89"/>
    </location>
</feature>
<dbReference type="Proteomes" id="UP000815677">
    <property type="component" value="Unassembled WGS sequence"/>
</dbReference>
<evidence type="ECO:0000313" key="3">
    <source>
        <dbReference type="Proteomes" id="UP000815677"/>
    </source>
</evidence>
<evidence type="ECO:0000256" key="1">
    <source>
        <dbReference type="SAM" id="MobiDB-lite"/>
    </source>
</evidence>
<accession>A0ABQ0L9U7</accession>
<gene>
    <name evidence="2" type="ORF">MCHLO_05368</name>
</gene>
<protein>
    <submittedName>
        <fullName evidence="2">Uncharacterized protein</fullName>
    </submittedName>
</protein>
<keyword evidence="3" id="KW-1185">Reference proteome</keyword>
<reference evidence="2" key="1">
    <citation type="submission" date="2014-09" db="EMBL/GenBank/DDBJ databases">
        <title>Genome sequence of the luminous mushroom Mycena chlorophos for searching fungal bioluminescence genes.</title>
        <authorList>
            <person name="Tanaka Y."/>
            <person name="Kasuga D."/>
            <person name="Oba Y."/>
            <person name="Hase S."/>
            <person name="Sato K."/>
            <person name="Oba Y."/>
            <person name="Sakakibara Y."/>
        </authorList>
    </citation>
    <scope>NUCLEOTIDE SEQUENCE</scope>
</reference>